<evidence type="ECO:0000313" key="2">
    <source>
        <dbReference type="EMBL" id="PLW25728.1"/>
    </source>
</evidence>
<feature type="region of interest" description="Disordered" evidence="1">
    <location>
        <begin position="242"/>
        <end position="304"/>
    </location>
</feature>
<feature type="region of interest" description="Disordered" evidence="1">
    <location>
        <begin position="43"/>
        <end position="67"/>
    </location>
</feature>
<protein>
    <submittedName>
        <fullName evidence="2">Uncharacterized protein</fullName>
    </submittedName>
</protein>
<dbReference type="AlphaFoldDB" id="A0A2N5TK09"/>
<proteinExistence type="predicted"/>
<sequence length="646" mass="71577">MDDHSLAAISRIQLFMADLSHVLSIAMPADTLQSFPNPSSAQNFPKRCTHVNRPTRRPRAWKKNGPRNCCCQQPKQASHAKLPVLTTNQHPSPSLKEDLTPAAQFQSAAPVGVQPDKSPTDRNSIQVRMSAHDLSSQDTSEYDLESTDDGSVDGDSHLPINEIRRRITNPLTPRLKIPASNADVQEPASNTSLYNERNISRWASTVSKEELERLRGMGLAALVESFRQYATAHLDQASQPTTAACLNPIPDGNVNQGSTPTRTPEDFQIDSRHHTPDGNVPHNESNSTSECDEDFRGNPVHPSDTDVFQPEAIERQIPASCTDVQTPVLDMSMFDDRNIRQWADTLSKGERKRLLEADCAARNQSFRLYAATHLRQPTSQPIAPLNPMSDEIVDHEGSIATRTPEDSPIRCGHHAPDENLSHDDSCSASECDEDLEPDFPARNQSFWQYAEDLPIRWGHHAPDEHVPHDDSCSASECNEGVTGNAPQASDTDMSRPEVPDPQIPASNAEDVQEPNTQEDATTHHGLTTLQSSAPCLSPISDEHDSQEPLATSTPEDSRISSWRHPPDEHLPHDDSCSASERSEGFNDDDAFYHQHLPSLRPLRELWRRDGESIDASHNLNHPRNPLDNLNDDAGRFNDSEVSDGCD</sequence>
<feature type="compositionally biased region" description="Polar residues" evidence="1">
    <location>
        <begin position="513"/>
        <end position="534"/>
    </location>
</feature>
<reference evidence="2 3" key="1">
    <citation type="submission" date="2017-11" db="EMBL/GenBank/DDBJ databases">
        <title>De novo assembly and phasing of dikaryotic genomes from two isolates of Puccinia coronata f. sp. avenae, the causal agent of oat crown rust.</title>
        <authorList>
            <person name="Miller M.E."/>
            <person name="Zhang Y."/>
            <person name="Omidvar V."/>
            <person name="Sperschneider J."/>
            <person name="Schwessinger B."/>
            <person name="Raley C."/>
            <person name="Palmer J.M."/>
            <person name="Garnica D."/>
            <person name="Upadhyaya N."/>
            <person name="Rathjen J."/>
            <person name="Taylor J.M."/>
            <person name="Park R.F."/>
            <person name="Dodds P.N."/>
            <person name="Hirsch C.D."/>
            <person name="Kianian S.F."/>
            <person name="Figueroa M."/>
        </authorList>
    </citation>
    <scope>NUCLEOTIDE SEQUENCE [LARGE SCALE GENOMIC DNA]</scope>
    <source>
        <strain evidence="2">12SD80</strain>
    </source>
</reference>
<feature type="compositionally biased region" description="Polar residues" evidence="1">
    <location>
        <begin position="253"/>
        <end position="262"/>
    </location>
</feature>
<feature type="compositionally biased region" description="Acidic residues" evidence="1">
    <location>
        <begin position="140"/>
        <end position="152"/>
    </location>
</feature>
<dbReference type="Proteomes" id="UP000235392">
    <property type="component" value="Unassembled WGS sequence"/>
</dbReference>
<feature type="region of interest" description="Disordered" evidence="1">
    <location>
        <begin position="81"/>
        <end position="157"/>
    </location>
</feature>
<feature type="compositionally biased region" description="Polar residues" evidence="1">
    <location>
        <begin position="121"/>
        <end position="139"/>
    </location>
</feature>
<feature type="region of interest" description="Disordered" evidence="1">
    <location>
        <begin position="458"/>
        <end position="590"/>
    </location>
</feature>
<name>A0A2N5TK09_9BASI</name>
<feature type="compositionally biased region" description="Basic and acidic residues" evidence="1">
    <location>
        <begin position="564"/>
        <end position="584"/>
    </location>
</feature>
<feature type="region of interest" description="Disordered" evidence="1">
    <location>
        <begin position="614"/>
        <end position="646"/>
    </location>
</feature>
<evidence type="ECO:0000256" key="1">
    <source>
        <dbReference type="SAM" id="MobiDB-lite"/>
    </source>
</evidence>
<organism evidence="2 3">
    <name type="scientific">Puccinia coronata f. sp. avenae</name>
    <dbReference type="NCBI Taxonomy" id="200324"/>
    <lineage>
        <taxon>Eukaryota</taxon>
        <taxon>Fungi</taxon>
        <taxon>Dikarya</taxon>
        <taxon>Basidiomycota</taxon>
        <taxon>Pucciniomycotina</taxon>
        <taxon>Pucciniomycetes</taxon>
        <taxon>Pucciniales</taxon>
        <taxon>Pucciniaceae</taxon>
        <taxon>Puccinia</taxon>
    </lineage>
</organism>
<feature type="compositionally biased region" description="Basic and acidic residues" evidence="1">
    <location>
        <begin position="401"/>
        <end position="425"/>
    </location>
</feature>
<feature type="compositionally biased region" description="Basic and acidic residues" evidence="1">
    <location>
        <begin position="460"/>
        <end position="471"/>
    </location>
</feature>
<comment type="caution">
    <text evidence="2">The sequence shown here is derived from an EMBL/GenBank/DDBJ whole genome shotgun (WGS) entry which is preliminary data.</text>
</comment>
<dbReference type="EMBL" id="PGCI01000512">
    <property type="protein sequence ID" value="PLW25728.1"/>
    <property type="molecule type" value="Genomic_DNA"/>
</dbReference>
<evidence type="ECO:0000313" key="3">
    <source>
        <dbReference type="Proteomes" id="UP000235392"/>
    </source>
</evidence>
<accession>A0A2N5TK09</accession>
<feature type="compositionally biased region" description="Basic residues" evidence="1">
    <location>
        <begin position="47"/>
        <end position="65"/>
    </location>
</feature>
<gene>
    <name evidence="2" type="ORF">PCASD_26624</name>
</gene>
<feature type="compositionally biased region" description="Basic and acidic residues" evidence="1">
    <location>
        <begin position="263"/>
        <end position="276"/>
    </location>
</feature>
<feature type="region of interest" description="Disordered" evidence="1">
    <location>
        <begin position="401"/>
        <end position="433"/>
    </location>
</feature>